<dbReference type="PANTHER" id="PTHR33881:SF17">
    <property type="entry name" value="EGF-LIKE DOMAIN-CONTAINING PROTEIN"/>
    <property type="match status" value="1"/>
</dbReference>
<gene>
    <name evidence="1" type="ORF">FEM48_Zijuj01G0299100</name>
</gene>
<dbReference type="EMBL" id="JAEACU010000001">
    <property type="protein sequence ID" value="KAH7547338.1"/>
    <property type="molecule type" value="Genomic_DNA"/>
</dbReference>
<evidence type="ECO:0000313" key="2">
    <source>
        <dbReference type="Proteomes" id="UP000813462"/>
    </source>
</evidence>
<organism evidence="1 2">
    <name type="scientific">Ziziphus jujuba var. spinosa</name>
    <dbReference type="NCBI Taxonomy" id="714518"/>
    <lineage>
        <taxon>Eukaryota</taxon>
        <taxon>Viridiplantae</taxon>
        <taxon>Streptophyta</taxon>
        <taxon>Embryophyta</taxon>
        <taxon>Tracheophyta</taxon>
        <taxon>Spermatophyta</taxon>
        <taxon>Magnoliopsida</taxon>
        <taxon>eudicotyledons</taxon>
        <taxon>Gunneridae</taxon>
        <taxon>Pentapetalae</taxon>
        <taxon>rosids</taxon>
        <taxon>fabids</taxon>
        <taxon>Rosales</taxon>
        <taxon>Rhamnaceae</taxon>
        <taxon>Paliureae</taxon>
        <taxon>Ziziphus</taxon>
    </lineage>
</organism>
<evidence type="ECO:0008006" key="3">
    <source>
        <dbReference type="Google" id="ProtNLM"/>
    </source>
</evidence>
<reference evidence="1" key="1">
    <citation type="journal article" date="2021" name="Front. Plant Sci.">
        <title>Chromosome-Scale Genome Assembly for Chinese Sour Jujube and Insights Into Its Genome Evolution and Domestication Signature.</title>
        <authorList>
            <person name="Shen L.-Y."/>
            <person name="Luo H."/>
            <person name="Wang X.-L."/>
            <person name="Wang X.-M."/>
            <person name="Qiu X.-J."/>
            <person name="Liu H."/>
            <person name="Zhou S.-S."/>
            <person name="Jia K.-H."/>
            <person name="Nie S."/>
            <person name="Bao Y.-T."/>
            <person name="Zhang R.-G."/>
            <person name="Yun Q.-Z."/>
            <person name="Chai Y.-H."/>
            <person name="Lu J.-Y."/>
            <person name="Li Y."/>
            <person name="Zhao S.-W."/>
            <person name="Mao J.-F."/>
            <person name="Jia S.-G."/>
            <person name="Mao Y.-M."/>
        </authorList>
    </citation>
    <scope>NUCLEOTIDE SEQUENCE</scope>
    <source>
        <strain evidence="1">AT0</strain>
        <tissue evidence="1">Leaf</tissue>
    </source>
</reference>
<evidence type="ECO:0000313" key="1">
    <source>
        <dbReference type="EMBL" id="KAH7547338.1"/>
    </source>
</evidence>
<dbReference type="PANTHER" id="PTHR33881">
    <property type="entry name" value="NEUROGENIC LOCUS NOTCH-LIKE PROTEIN"/>
    <property type="match status" value="1"/>
</dbReference>
<sequence>MERLELDYRLILFITLLSNHATISSSSTITQPLSNPLQEIVCAAINCGQGTCKASNASLLGFDCECYPGWKKIQIGPLTFPSCLLPNCTVDFQCGKGSPPPSPPPPPVSLPPPLNLSNRSLGADCNALMVNYRFEELLKQYLCSDRDVVSCNLLLTRT</sequence>
<accession>A0A978W5V4</accession>
<dbReference type="AlphaFoldDB" id="A0A978W5V4"/>
<dbReference type="Proteomes" id="UP000813462">
    <property type="component" value="Unassembled WGS sequence"/>
</dbReference>
<proteinExistence type="predicted"/>
<comment type="caution">
    <text evidence="1">The sequence shown here is derived from an EMBL/GenBank/DDBJ whole genome shotgun (WGS) entry which is preliminary data.</text>
</comment>
<name>A0A978W5V4_ZIZJJ</name>
<protein>
    <recommendedName>
        <fullName evidence="3">EGF-like domain-containing protein</fullName>
    </recommendedName>
</protein>